<accession>A0A918I806</accession>
<comment type="caution">
    <text evidence="8">The sequence shown here is derived from an EMBL/GenBank/DDBJ whole genome shotgun (WGS) entry which is preliminary data.</text>
</comment>
<comment type="similarity">
    <text evidence="3">Belongs to the peptidase S26 family.</text>
</comment>
<keyword evidence="9" id="KW-1185">Reference proteome</keyword>
<comment type="catalytic activity">
    <reaction evidence="1">
        <text>Cleavage of hydrophobic, N-terminal signal or leader sequences from secreted and periplasmic proteins.</text>
        <dbReference type="EC" id="3.4.21.89"/>
    </reaction>
</comment>
<dbReference type="GO" id="GO:0005886">
    <property type="term" value="C:plasma membrane"/>
    <property type="evidence" value="ECO:0007669"/>
    <property type="project" value="UniProtKB-SubCell"/>
</dbReference>
<name>A0A918I806_9ACTN</name>
<reference evidence="8" key="2">
    <citation type="submission" date="2020-09" db="EMBL/GenBank/DDBJ databases">
        <authorList>
            <person name="Sun Q."/>
            <person name="Ohkuma M."/>
        </authorList>
    </citation>
    <scope>NUCLEOTIDE SEQUENCE</scope>
    <source>
        <strain evidence="8">JCM 4369</strain>
    </source>
</reference>
<dbReference type="GO" id="GO:0006465">
    <property type="term" value="P:signal peptide processing"/>
    <property type="evidence" value="ECO:0007669"/>
    <property type="project" value="InterPro"/>
</dbReference>
<dbReference type="RefSeq" id="WP_191871212.1">
    <property type="nucleotide sequence ID" value="NZ_BMTD01000001.1"/>
</dbReference>
<evidence type="ECO:0000256" key="5">
    <source>
        <dbReference type="ARBA" id="ARBA00022801"/>
    </source>
</evidence>
<reference evidence="8" key="1">
    <citation type="journal article" date="2014" name="Int. J. Syst. Evol. Microbiol.">
        <title>Complete genome sequence of Corynebacterium casei LMG S-19264T (=DSM 44701T), isolated from a smear-ripened cheese.</title>
        <authorList>
            <consortium name="US DOE Joint Genome Institute (JGI-PGF)"/>
            <person name="Walter F."/>
            <person name="Albersmeier A."/>
            <person name="Kalinowski J."/>
            <person name="Ruckert C."/>
        </authorList>
    </citation>
    <scope>NUCLEOTIDE SEQUENCE</scope>
    <source>
        <strain evidence="8">JCM 4369</strain>
    </source>
</reference>
<evidence type="ECO:0000256" key="6">
    <source>
        <dbReference type="PIRSR" id="PIRSR600223-1"/>
    </source>
</evidence>
<evidence type="ECO:0000313" key="9">
    <source>
        <dbReference type="Proteomes" id="UP000618795"/>
    </source>
</evidence>
<dbReference type="PRINTS" id="PR00727">
    <property type="entry name" value="LEADERPTASE"/>
</dbReference>
<dbReference type="Proteomes" id="UP000618795">
    <property type="component" value="Unassembled WGS sequence"/>
</dbReference>
<evidence type="ECO:0000259" key="7">
    <source>
        <dbReference type="Pfam" id="PF10502"/>
    </source>
</evidence>
<dbReference type="InterPro" id="IPR000223">
    <property type="entry name" value="Pept_S26A_signal_pept_1"/>
</dbReference>
<keyword evidence="5" id="KW-0378">Hydrolase</keyword>
<gene>
    <name evidence="8" type="primary">lepB</name>
    <name evidence="8" type="ORF">GCM10010260_08240</name>
</gene>
<dbReference type="PANTHER" id="PTHR43390">
    <property type="entry name" value="SIGNAL PEPTIDASE I"/>
    <property type="match status" value="1"/>
</dbReference>
<evidence type="ECO:0000256" key="2">
    <source>
        <dbReference type="ARBA" id="ARBA00004401"/>
    </source>
</evidence>
<dbReference type="EMBL" id="BMTD01000001">
    <property type="protein sequence ID" value="GGU78185.1"/>
    <property type="molecule type" value="Genomic_DNA"/>
</dbReference>
<dbReference type="CDD" id="cd06530">
    <property type="entry name" value="S26_SPase_I"/>
    <property type="match status" value="1"/>
</dbReference>
<dbReference type="GO" id="GO:0009003">
    <property type="term" value="F:signal peptidase activity"/>
    <property type="evidence" value="ECO:0007669"/>
    <property type="project" value="UniProtKB-EC"/>
</dbReference>
<protein>
    <recommendedName>
        <fullName evidence="4">signal peptidase I</fullName>
        <ecNumber evidence="4">3.4.21.89</ecNumber>
    </recommendedName>
</protein>
<evidence type="ECO:0000313" key="8">
    <source>
        <dbReference type="EMBL" id="GGU78185.1"/>
    </source>
</evidence>
<proteinExistence type="inferred from homology"/>
<feature type="domain" description="Peptidase S26" evidence="7">
    <location>
        <begin position="7"/>
        <end position="95"/>
    </location>
</feature>
<evidence type="ECO:0000256" key="1">
    <source>
        <dbReference type="ARBA" id="ARBA00000677"/>
    </source>
</evidence>
<evidence type="ECO:0000256" key="3">
    <source>
        <dbReference type="ARBA" id="ARBA00009370"/>
    </source>
</evidence>
<dbReference type="GO" id="GO:0004252">
    <property type="term" value="F:serine-type endopeptidase activity"/>
    <property type="evidence" value="ECO:0007669"/>
    <property type="project" value="InterPro"/>
</dbReference>
<dbReference type="PANTHER" id="PTHR43390:SF1">
    <property type="entry name" value="CHLOROPLAST PROCESSING PEPTIDASE"/>
    <property type="match status" value="1"/>
</dbReference>
<sequence>MIVLLLPAAGAAGGVLWIRRRMVVSTVKGVSVRPTLRAGDVLIGRRTGAGRLRSGQIVVVEMPDPGADWKSWSWPDRASHFMIKRLAAVPGEPVPAAARDRLGPGTVPAGSVVVLGDNLQESVDSREIGYFPVRRVVGVAVRTYRRSPEDMPG</sequence>
<evidence type="ECO:0000256" key="4">
    <source>
        <dbReference type="ARBA" id="ARBA00013208"/>
    </source>
</evidence>
<dbReference type="PROSITE" id="PS00761">
    <property type="entry name" value="SPASE_I_3"/>
    <property type="match status" value="1"/>
</dbReference>
<feature type="active site" evidence="6">
    <location>
        <position position="31"/>
    </location>
</feature>
<dbReference type="InterPro" id="IPR019758">
    <property type="entry name" value="Pept_S26A_signal_pept_1_CS"/>
</dbReference>
<dbReference type="Pfam" id="PF10502">
    <property type="entry name" value="Peptidase_S26"/>
    <property type="match status" value="2"/>
</dbReference>
<dbReference type="SUPFAM" id="SSF51306">
    <property type="entry name" value="LexA/Signal peptidase"/>
    <property type="match status" value="1"/>
</dbReference>
<dbReference type="InterPro" id="IPR019533">
    <property type="entry name" value="Peptidase_S26"/>
</dbReference>
<comment type="subcellular location">
    <subcellularLocation>
        <location evidence="2">Cell membrane</location>
        <topology evidence="2">Single-pass type II membrane protein</topology>
    </subcellularLocation>
</comment>
<dbReference type="Gene3D" id="2.10.109.10">
    <property type="entry name" value="Umud Fragment, subunit A"/>
    <property type="match status" value="1"/>
</dbReference>
<organism evidence="8 9">
    <name type="scientific">Streptomyces filipinensis</name>
    <dbReference type="NCBI Taxonomy" id="66887"/>
    <lineage>
        <taxon>Bacteria</taxon>
        <taxon>Bacillati</taxon>
        <taxon>Actinomycetota</taxon>
        <taxon>Actinomycetes</taxon>
        <taxon>Kitasatosporales</taxon>
        <taxon>Streptomycetaceae</taxon>
        <taxon>Streptomyces</taxon>
    </lineage>
</organism>
<feature type="active site" evidence="6">
    <location>
        <position position="84"/>
    </location>
</feature>
<dbReference type="EC" id="3.4.21.89" evidence="4"/>
<dbReference type="InterPro" id="IPR036286">
    <property type="entry name" value="LexA/Signal_pep-like_sf"/>
</dbReference>
<dbReference type="AlphaFoldDB" id="A0A918I806"/>
<feature type="domain" description="Peptidase S26" evidence="7">
    <location>
        <begin position="105"/>
        <end position="141"/>
    </location>
</feature>